<keyword evidence="3" id="KW-0067">ATP-binding</keyword>
<accession>A0A7S4M5Q9</accession>
<evidence type="ECO:0000256" key="2">
    <source>
        <dbReference type="ARBA" id="ARBA00022741"/>
    </source>
</evidence>
<gene>
    <name evidence="5" type="ORF">VSP0166_LOCUS2053</name>
</gene>
<dbReference type="PANTHER" id="PTHR45832:SF22">
    <property type="entry name" value="SERINE_THREONINE-PROTEIN KINASE SAMKA-RELATED"/>
    <property type="match status" value="1"/>
</dbReference>
<dbReference type="SMART" id="SM00220">
    <property type="entry name" value="S_TKc"/>
    <property type="match status" value="1"/>
</dbReference>
<evidence type="ECO:0000313" key="5">
    <source>
        <dbReference type="EMBL" id="CAE2203043.1"/>
    </source>
</evidence>
<evidence type="ECO:0000259" key="4">
    <source>
        <dbReference type="PROSITE" id="PS50011"/>
    </source>
</evidence>
<dbReference type="EMBL" id="HBKP01002878">
    <property type="protein sequence ID" value="CAE2203043.1"/>
    <property type="molecule type" value="Transcribed_RNA"/>
</dbReference>
<organism evidence="5">
    <name type="scientific">Vannella robusta</name>
    <dbReference type="NCBI Taxonomy" id="1487602"/>
    <lineage>
        <taxon>Eukaryota</taxon>
        <taxon>Amoebozoa</taxon>
        <taxon>Discosea</taxon>
        <taxon>Flabellinia</taxon>
        <taxon>Vannellidae</taxon>
        <taxon>Vannella</taxon>
    </lineage>
</organism>
<evidence type="ECO:0000256" key="1">
    <source>
        <dbReference type="ARBA" id="ARBA00008874"/>
    </source>
</evidence>
<dbReference type="InterPro" id="IPR000719">
    <property type="entry name" value="Prot_kinase_dom"/>
</dbReference>
<keyword evidence="2" id="KW-0547">Nucleotide-binding</keyword>
<proteinExistence type="inferred from homology"/>
<protein>
    <recommendedName>
        <fullName evidence="4">Protein kinase domain-containing protein</fullName>
    </recommendedName>
</protein>
<dbReference type="InterPro" id="IPR011009">
    <property type="entry name" value="Kinase-like_dom_sf"/>
</dbReference>
<dbReference type="GO" id="GO:0004672">
    <property type="term" value="F:protein kinase activity"/>
    <property type="evidence" value="ECO:0007669"/>
    <property type="project" value="InterPro"/>
</dbReference>
<dbReference type="InterPro" id="IPR051931">
    <property type="entry name" value="PAK3-like"/>
</dbReference>
<evidence type="ECO:0000256" key="3">
    <source>
        <dbReference type="ARBA" id="ARBA00022840"/>
    </source>
</evidence>
<sequence length="149" mass="17281">MIDLTTDDILLNMSGDVLISDFELWMGNNLQRYWLSPELLLSEPYPYGPEVDIWSLGCILMEMADGYPPYSDMHPIKEFFFTATNGAPPLSNSKKWSNGLKQFLESCLHPDPTKRGTAEHLLKHPWLENACTRQKFSEDVQLRISWTRW</sequence>
<reference evidence="5" key="1">
    <citation type="submission" date="2021-01" db="EMBL/GenBank/DDBJ databases">
        <authorList>
            <person name="Corre E."/>
            <person name="Pelletier E."/>
            <person name="Niang G."/>
            <person name="Scheremetjew M."/>
            <person name="Finn R."/>
            <person name="Kale V."/>
            <person name="Holt S."/>
            <person name="Cochrane G."/>
            <person name="Meng A."/>
            <person name="Brown T."/>
            <person name="Cohen L."/>
        </authorList>
    </citation>
    <scope>NUCLEOTIDE SEQUENCE</scope>
    <source>
        <strain evidence="5">DIVA3 518/3/11/1/6</strain>
    </source>
</reference>
<name>A0A7S4M5Q9_9EUKA</name>
<feature type="domain" description="Protein kinase" evidence="4">
    <location>
        <begin position="1"/>
        <end position="127"/>
    </location>
</feature>
<dbReference type="SUPFAM" id="SSF56112">
    <property type="entry name" value="Protein kinase-like (PK-like)"/>
    <property type="match status" value="1"/>
</dbReference>
<dbReference type="PROSITE" id="PS50011">
    <property type="entry name" value="PROTEIN_KINASE_DOM"/>
    <property type="match status" value="1"/>
</dbReference>
<comment type="similarity">
    <text evidence="1">Belongs to the protein kinase superfamily. STE Ser/Thr protein kinase family. STE20 subfamily.</text>
</comment>
<dbReference type="Gene3D" id="1.10.510.10">
    <property type="entry name" value="Transferase(Phosphotransferase) domain 1"/>
    <property type="match status" value="1"/>
</dbReference>
<dbReference type="Pfam" id="PF00069">
    <property type="entry name" value="Pkinase"/>
    <property type="match status" value="1"/>
</dbReference>
<dbReference type="PANTHER" id="PTHR45832">
    <property type="entry name" value="SERINE/THREONINE-PROTEIN KINASE SAMKA-RELATED-RELATED"/>
    <property type="match status" value="1"/>
</dbReference>
<dbReference type="GO" id="GO:0005524">
    <property type="term" value="F:ATP binding"/>
    <property type="evidence" value="ECO:0007669"/>
    <property type="project" value="UniProtKB-KW"/>
</dbReference>
<dbReference type="AlphaFoldDB" id="A0A7S4M5Q9"/>